<feature type="region of interest" description="Disordered" evidence="1">
    <location>
        <begin position="1"/>
        <end position="33"/>
    </location>
</feature>
<dbReference type="HOGENOM" id="CLU_1885413_0_0_1"/>
<dbReference type="AlphaFoldDB" id="S7ZI36"/>
<accession>S7ZI36</accession>
<organism evidence="2 3">
    <name type="scientific">Penicillium oxalicum (strain 114-2 / CGMCC 5302)</name>
    <name type="common">Penicillium decumbens</name>
    <dbReference type="NCBI Taxonomy" id="933388"/>
    <lineage>
        <taxon>Eukaryota</taxon>
        <taxon>Fungi</taxon>
        <taxon>Dikarya</taxon>
        <taxon>Ascomycota</taxon>
        <taxon>Pezizomycotina</taxon>
        <taxon>Eurotiomycetes</taxon>
        <taxon>Eurotiomycetidae</taxon>
        <taxon>Eurotiales</taxon>
        <taxon>Aspergillaceae</taxon>
        <taxon>Penicillium</taxon>
    </lineage>
</organism>
<proteinExistence type="predicted"/>
<dbReference type="EMBL" id="KB644410">
    <property type="protein sequence ID" value="EPS28331.1"/>
    <property type="molecule type" value="Genomic_DNA"/>
</dbReference>
<evidence type="ECO:0000313" key="2">
    <source>
        <dbReference type="EMBL" id="EPS28331.1"/>
    </source>
</evidence>
<evidence type="ECO:0000313" key="3">
    <source>
        <dbReference type="Proteomes" id="UP000019376"/>
    </source>
</evidence>
<sequence length="133" mass="14834">MERLPDGVTRDGDQDNLEAPVPIPSPVKVDLPPNSTWTNESGHLELSTFFDPSKPNLSRDFGIDGLQPVIRAMGHDIFLLRDASGNFYQWSISDGAMWQLLGLKDLDEAVHSIMRDSGILSKTQIWNLERSEG</sequence>
<gene>
    <name evidence="2" type="ORF">PDE_03277</name>
</gene>
<feature type="compositionally biased region" description="Basic and acidic residues" evidence="1">
    <location>
        <begin position="1"/>
        <end position="13"/>
    </location>
</feature>
<reference evidence="2 3" key="1">
    <citation type="journal article" date="2013" name="PLoS ONE">
        <title>Genomic and secretomic analyses reveal unique features of the lignocellulolytic enzyme system of Penicillium decumbens.</title>
        <authorList>
            <person name="Liu G."/>
            <person name="Zhang L."/>
            <person name="Wei X."/>
            <person name="Zou G."/>
            <person name="Qin Y."/>
            <person name="Ma L."/>
            <person name="Li J."/>
            <person name="Zheng H."/>
            <person name="Wang S."/>
            <person name="Wang C."/>
            <person name="Xun L."/>
            <person name="Zhao G.-P."/>
            <person name="Zhou Z."/>
            <person name="Qu Y."/>
        </authorList>
    </citation>
    <scope>NUCLEOTIDE SEQUENCE [LARGE SCALE GENOMIC DNA]</scope>
    <source>
        <strain evidence="3">114-2 / CGMCC 5302</strain>
    </source>
</reference>
<protein>
    <submittedName>
        <fullName evidence="2">Uncharacterized protein</fullName>
    </submittedName>
</protein>
<dbReference type="Proteomes" id="UP000019376">
    <property type="component" value="Unassembled WGS sequence"/>
</dbReference>
<name>S7ZI36_PENO1</name>
<evidence type="ECO:0000256" key="1">
    <source>
        <dbReference type="SAM" id="MobiDB-lite"/>
    </source>
</evidence>
<keyword evidence="3" id="KW-1185">Reference proteome</keyword>
<dbReference type="OrthoDB" id="5055014at2759"/>